<accession>A0A2R8BTZ8</accession>
<feature type="transmembrane region" description="Helical" evidence="4">
    <location>
        <begin position="73"/>
        <end position="92"/>
    </location>
</feature>
<dbReference type="InterPro" id="IPR036259">
    <property type="entry name" value="MFS_trans_sf"/>
</dbReference>
<keyword evidence="2 4" id="KW-1133">Transmembrane helix</keyword>
<feature type="transmembrane region" description="Helical" evidence="4">
    <location>
        <begin position="132"/>
        <end position="152"/>
    </location>
</feature>
<evidence type="ECO:0000256" key="1">
    <source>
        <dbReference type="ARBA" id="ARBA00022692"/>
    </source>
</evidence>
<dbReference type="InterPro" id="IPR020846">
    <property type="entry name" value="MFS_dom"/>
</dbReference>
<evidence type="ECO:0000259" key="5">
    <source>
        <dbReference type="PROSITE" id="PS50850"/>
    </source>
</evidence>
<dbReference type="CDD" id="cd17477">
    <property type="entry name" value="MFS_YcaD_like"/>
    <property type="match status" value="1"/>
</dbReference>
<gene>
    <name evidence="6" type="primary">ycaD_1</name>
    <name evidence="6" type="ORF">PAA8504_01457</name>
</gene>
<sequence length="411" mass="41808">MLRQLIPVSALLLGSACLLFAGGINGLLLPIRGGIEGFTALSLGLLGTGWALGYVAGCVMTASLVSRVGHIRAFSALAALAGITVLASAIAVTPWAWIALRAVCGFAFAGAAMIVESWLADKSPPSTRGRVFGIYTMVNLTASTAGQLMLTVGDPGGFVLFAAAGIFYAFALVPTAISTSANPPALVRVRLDLPGLWRNSPVAVFAVFFVGMSNSAFGAMAPVFADRIGLSLTTIAIFTSVPILAGAIAQIPVGILSDRLDRRRVLVGVAALALAADGAFFFLQPQDPGANLVLAAALGGSIFAMYPIIVAHANDHAGEGGSIRVSGGLLLVFGLGSTVGPLIAGYGMTEYAARALFVVTAAAHVLIIAFAILRIATSKAVVEDKGSFVPAGSARATTPQTAVLIDDLVTG</sequence>
<reference evidence="7" key="1">
    <citation type="submission" date="2018-03" db="EMBL/GenBank/DDBJ databases">
        <authorList>
            <person name="Rodrigo-Torres L."/>
            <person name="Arahal R. D."/>
            <person name="Lucena T."/>
        </authorList>
    </citation>
    <scope>NUCLEOTIDE SEQUENCE [LARGE SCALE GENOMIC DNA]</scope>
    <source>
        <strain evidence="7">CECT 8504</strain>
    </source>
</reference>
<evidence type="ECO:0000256" key="2">
    <source>
        <dbReference type="ARBA" id="ARBA00022989"/>
    </source>
</evidence>
<dbReference type="Pfam" id="PF07690">
    <property type="entry name" value="MFS_1"/>
    <property type="match status" value="1"/>
</dbReference>
<feature type="transmembrane region" description="Helical" evidence="4">
    <location>
        <begin position="158"/>
        <end position="181"/>
    </location>
</feature>
<feature type="transmembrane region" description="Helical" evidence="4">
    <location>
        <begin position="98"/>
        <end position="120"/>
    </location>
</feature>
<dbReference type="PROSITE" id="PS50850">
    <property type="entry name" value="MFS"/>
    <property type="match status" value="1"/>
</dbReference>
<dbReference type="PANTHER" id="PTHR23521:SF3">
    <property type="entry name" value="MFS TRANSPORTER"/>
    <property type="match status" value="1"/>
</dbReference>
<keyword evidence="3 4" id="KW-0472">Membrane</keyword>
<dbReference type="RefSeq" id="WP_108893457.1">
    <property type="nucleotide sequence ID" value="NZ_ONZF01000002.1"/>
</dbReference>
<dbReference type="PANTHER" id="PTHR23521">
    <property type="entry name" value="TRANSPORTER MFS SUPERFAMILY"/>
    <property type="match status" value="1"/>
</dbReference>
<dbReference type="SUPFAM" id="SSF103473">
    <property type="entry name" value="MFS general substrate transporter"/>
    <property type="match status" value="1"/>
</dbReference>
<feature type="transmembrane region" description="Helical" evidence="4">
    <location>
        <begin position="325"/>
        <end position="346"/>
    </location>
</feature>
<dbReference type="OrthoDB" id="9810614at2"/>
<name>A0A2R8BTZ8_9RHOB</name>
<feature type="domain" description="Major facilitator superfamily (MFS) profile" evidence="5">
    <location>
        <begin position="199"/>
        <end position="411"/>
    </location>
</feature>
<feature type="transmembrane region" description="Helical" evidence="4">
    <location>
        <begin position="202"/>
        <end position="224"/>
    </location>
</feature>
<dbReference type="EMBL" id="ONZF01000002">
    <property type="protein sequence ID" value="SPJ23644.1"/>
    <property type="molecule type" value="Genomic_DNA"/>
</dbReference>
<proteinExistence type="predicted"/>
<feature type="transmembrane region" description="Helical" evidence="4">
    <location>
        <begin position="289"/>
        <end position="313"/>
    </location>
</feature>
<dbReference type="Proteomes" id="UP000244912">
    <property type="component" value="Unassembled WGS sequence"/>
</dbReference>
<evidence type="ECO:0000256" key="3">
    <source>
        <dbReference type="ARBA" id="ARBA00023136"/>
    </source>
</evidence>
<dbReference type="GO" id="GO:0022857">
    <property type="term" value="F:transmembrane transporter activity"/>
    <property type="evidence" value="ECO:0007669"/>
    <property type="project" value="InterPro"/>
</dbReference>
<feature type="transmembrane region" description="Helical" evidence="4">
    <location>
        <begin position="42"/>
        <end position="66"/>
    </location>
</feature>
<keyword evidence="7" id="KW-1185">Reference proteome</keyword>
<evidence type="ECO:0000313" key="6">
    <source>
        <dbReference type="EMBL" id="SPJ23644.1"/>
    </source>
</evidence>
<dbReference type="Gene3D" id="1.20.1250.20">
    <property type="entry name" value="MFS general substrate transporter like domains"/>
    <property type="match status" value="2"/>
</dbReference>
<evidence type="ECO:0000256" key="4">
    <source>
        <dbReference type="SAM" id="Phobius"/>
    </source>
</evidence>
<dbReference type="InterPro" id="IPR011701">
    <property type="entry name" value="MFS"/>
</dbReference>
<evidence type="ECO:0000313" key="7">
    <source>
        <dbReference type="Proteomes" id="UP000244912"/>
    </source>
</evidence>
<keyword evidence="1 4" id="KW-0812">Transmembrane</keyword>
<protein>
    <submittedName>
        <fullName evidence="6">Putative MFS-type transporter YcaD</fullName>
    </submittedName>
</protein>
<dbReference type="PROSITE" id="PS51257">
    <property type="entry name" value="PROKAR_LIPOPROTEIN"/>
    <property type="match status" value="1"/>
</dbReference>
<dbReference type="AlphaFoldDB" id="A0A2R8BTZ8"/>
<organism evidence="6 7">
    <name type="scientific">Palleronia abyssalis</name>
    <dbReference type="NCBI Taxonomy" id="1501240"/>
    <lineage>
        <taxon>Bacteria</taxon>
        <taxon>Pseudomonadati</taxon>
        <taxon>Pseudomonadota</taxon>
        <taxon>Alphaproteobacteria</taxon>
        <taxon>Rhodobacterales</taxon>
        <taxon>Roseobacteraceae</taxon>
        <taxon>Palleronia</taxon>
    </lineage>
</organism>
<feature type="transmembrane region" description="Helical" evidence="4">
    <location>
        <begin position="230"/>
        <end position="253"/>
    </location>
</feature>
<feature type="transmembrane region" description="Helical" evidence="4">
    <location>
        <begin position="352"/>
        <end position="373"/>
    </location>
</feature>
<dbReference type="GO" id="GO:0005886">
    <property type="term" value="C:plasma membrane"/>
    <property type="evidence" value="ECO:0007669"/>
    <property type="project" value="TreeGrafter"/>
</dbReference>
<dbReference type="InterPro" id="IPR047200">
    <property type="entry name" value="MFS_YcaD-like"/>
</dbReference>
<feature type="transmembrane region" description="Helical" evidence="4">
    <location>
        <begin position="265"/>
        <end position="283"/>
    </location>
</feature>